<organism evidence="1 2">
    <name type="scientific">Caryophanon tenue</name>
    <dbReference type="NCBI Taxonomy" id="33978"/>
    <lineage>
        <taxon>Bacteria</taxon>
        <taxon>Bacillati</taxon>
        <taxon>Bacillota</taxon>
        <taxon>Bacilli</taxon>
        <taxon>Bacillales</taxon>
        <taxon>Caryophanaceae</taxon>
        <taxon>Caryophanon</taxon>
    </lineage>
</organism>
<dbReference type="Proteomes" id="UP000093199">
    <property type="component" value="Unassembled WGS sequence"/>
</dbReference>
<name>A0A1C0YE34_9BACL</name>
<dbReference type="AlphaFoldDB" id="A0A1C0YE34"/>
<evidence type="ECO:0008006" key="3">
    <source>
        <dbReference type="Google" id="ProtNLM"/>
    </source>
</evidence>
<dbReference type="EMBL" id="MASJ01000014">
    <property type="protein sequence ID" value="OCS85373.1"/>
    <property type="molecule type" value="Genomic_DNA"/>
</dbReference>
<comment type="caution">
    <text evidence="1">The sequence shown here is derived from an EMBL/GenBank/DDBJ whole genome shotgun (WGS) entry which is preliminary data.</text>
</comment>
<gene>
    <name evidence="1" type="ORF">A6M13_13105</name>
</gene>
<sequence>MHIMYIISLALVGIGILVFLGSAIVAAVGAKEPGQYIFGRVKKMQADAMPIVTEVTKLQNNIQQVQTTVNYQKQQLQAVPQAFAGVKAQVEQLNLTAKRKAHQTITKAENDPVVQQNVEQYTEKAMDMLHRS</sequence>
<keyword evidence="2" id="KW-1185">Reference proteome</keyword>
<proteinExistence type="predicted"/>
<dbReference type="OrthoDB" id="9915827at2"/>
<accession>A0A1C0YE34</accession>
<evidence type="ECO:0000313" key="1">
    <source>
        <dbReference type="EMBL" id="OCS85373.1"/>
    </source>
</evidence>
<protein>
    <recommendedName>
        <fullName evidence="3">DUF948 domain-containing protein</fullName>
    </recommendedName>
</protein>
<reference evidence="1 2" key="1">
    <citation type="submission" date="2016-07" db="EMBL/GenBank/DDBJ databases">
        <title>Caryophanon tenue genome sequencing.</title>
        <authorList>
            <person name="Verma A."/>
            <person name="Pal Y."/>
            <person name="Krishnamurthi S."/>
        </authorList>
    </citation>
    <scope>NUCLEOTIDE SEQUENCE [LARGE SCALE GENOMIC DNA]</scope>
    <source>
        <strain evidence="1 2">DSM 14152</strain>
    </source>
</reference>
<dbReference type="RefSeq" id="WP_066544892.1">
    <property type="nucleotide sequence ID" value="NZ_MASJ01000014.1"/>
</dbReference>
<evidence type="ECO:0000313" key="2">
    <source>
        <dbReference type="Proteomes" id="UP000093199"/>
    </source>
</evidence>